<dbReference type="Proteomes" id="UP000282195">
    <property type="component" value="Chromosome"/>
</dbReference>
<keyword evidence="10" id="KW-1185">Reference proteome</keyword>
<evidence type="ECO:0000256" key="5">
    <source>
        <dbReference type="ARBA" id="ARBA00054626"/>
    </source>
</evidence>
<dbReference type="RefSeq" id="WP_120706224.1">
    <property type="nucleotide sequence ID" value="NZ_CP032694.1"/>
</dbReference>
<dbReference type="SUPFAM" id="SSF53850">
    <property type="entry name" value="Periplasmic binding protein-like II"/>
    <property type="match status" value="1"/>
</dbReference>
<feature type="domain" description="HTH lysR-type" evidence="8">
    <location>
        <begin position="1"/>
        <end position="58"/>
    </location>
</feature>
<dbReference type="Pfam" id="PF03466">
    <property type="entry name" value="LysR_substrate"/>
    <property type="match status" value="1"/>
</dbReference>
<evidence type="ECO:0000313" key="9">
    <source>
        <dbReference type="EMBL" id="AYG61271.1"/>
    </source>
</evidence>
<dbReference type="Pfam" id="PF00126">
    <property type="entry name" value="HTH_1"/>
    <property type="match status" value="1"/>
</dbReference>
<evidence type="ECO:0000313" key="10">
    <source>
        <dbReference type="Proteomes" id="UP000282195"/>
    </source>
</evidence>
<dbReference type="Gene3D" id="3.40.190.10">
    <property type="entry name" value="Periplasmic binding protein-like II"/>
    <property type="match status" value="2"/>
</dbReference>
<dbReference type="PANTHER" id="PTHR30346">
    <property type="entry name" value="TRANSCRIPTIONAL DUAL REGULATOR HCAR-RELATED"/>
    <property type="match status" value="1"/>
</dbReference>
<evidence type="ECO:0000256" key="7">
    <source>
        <dbReference type="ARBA" id="ARBA00083243"/>
    </source>
</evidence>
<comment type="function">
    <text evidence="5">Transcriptional regulator of the ttuABCDE tartrate utilization operon.</text>
</comment>
<dbReference type="GO" id="GO:0003700">
    <property type="term" value="F:DNA-binding transcription factor activity"/>
    <property type="evidence" value="ECO:0007669"/>
    <property type="project" value="InterPro"/>
</dbReference>
<dbReference type="InterPro" id="IPR005119">
    <property type="entry name" value="LysR_subst-bd"/>
</dbReference>
<dbReference type="PRINTS" id="PR00039">
    <property type="entry name" value="HTHLYSR"/>
</dbReference>
<dbReference type="Gene3D" id="1.10.10.10">
    <property type="entry name" value="Winged helix-like DNA-binding domain superfamily/Winged helix DNA-binding domain"/>
    <property type="match status" value="1"/>
</dbReference>
<dbReference type="EMBL" id="CP032694">
    <property type="protein sequence ID" value="AYG61271.1"/>
    <property type="molecule type" value="Genomic_DNA"/>
</dbReference>
<sequence length="298" mass="31916">MELRHIKYFLAVAEELNFTRAARRVGIGQPPLSNQIRDLEEEIGAPLFRRLPHGAELTEAGQVFLPEARAIIAKAEHAKALALRAARGELGRLRLGFTGSAAFSPIVPSAVRSFRRAYPEIDLTLQEAYTTLLLERLDAEELDAVFIRPGRADPPGFRTHSLGEEAMVIALPSGHPLADAAALPLSALSAEPFVLFPREAGPSLFDGIIAACRHAGFEPILGQIAPQITSLANLVAVELGVSVVPSAVAQIRVPGVTYVPISGDGPVARLALATRRTERSAVVQNFVARVLADRNNPG</sequence>
<dbReference type="CDD" id="cd08451">
    <property type="entry name" value="PBP2_BudR"/>
    <property type="match status" value="1"/>
</dbReference>
<keyword evidence="3" id="KW-0238">DNA-binding</keyword>
<reference evidence="9 10" key="1">
    <citation type="submission" date="2018-10" db="EMBL/GenBank/DDBJ databases">
        <title>Rhizobium etli, R. leguminosarum and a new Rhizobium genospecies from Phaseolus dumosus.</title>
        <authorList>
            <person name="Ramirez-Puebla S.T."/>
            <person name="Rogel-Hernandez M.A."/>
            <person name="Guerrero G."/>
            <person name="Ormeno-Orrillo E."/>
            <person name="Martinez-Romero J.C."/>
            <person name="Negrete-Yankelevich S."/>
            <person name="Martinez-Romero E."/>
        </authorList>
    </citation>
    <scope>NUCLEOTIDE SEQUENCE [LARGE SCALE GENOMIC DNA]</scope>
    <source>
        <strain evidence="9 10">CCGE525</strain>
    </source>
</reference>
<dbReference type="AlphaFoldDB" id="A0A387FZD0"/>
<evidence type="ECO:0000256" key="1">
    <source>
        <dbReference type="ARBA" id="ARBA00009437"/>
    </source>
</evidence>
<protein>
    <recommendedName>
        <fullName evidence="6">HTH-type transcriptional regulator TtuA</fullName>
    </recommendedName>
    <alternativeName>
        <fullName evidence="7">Tartrate utilization transcriptional regulator</fullName>
    </alternativeName>
</protein>
<name>A0A387FZD0_9HYPH</name>
<dbReference type="FunFam" id="1.10.10.10:FF:000001">
    <property type="entry name" value="LysR family transcriptional regulator"/>
    <property type="match status" value="1"/>
</dbReference>
<comment type="similarity">
    <text evidence="1">Belongs to the LysR transcriptional regulatory family.</text>
</comment>
<dbReference type="GO" id="GO:0032993">
    <property type="term" value="C:protein-DNA complex"/>
    <property type="evidence" value="ECO:0007669"/>
    <property type="project" value="TreeGrafter"/>
</dbReference>
<dbReference type="InterPro" id="IPR037410">
    <property type="entry name" value="BudR_PBP2"/>
</dbReference>
<dbReference type="GO" id="GO:0003677">
    <property type="term" value="F:DNA binding"/>
    <property type="evidence" value="ECO:0007669"/>
    <property type="project" value="UniProtKB-KW"/>
</dbReference>
<dbReference type="SUPFAM" id="SSF46785">
    <property type="entry name" value="Winged helix' DNA-binding domain"/>
    <property type="match status" value="1"/>
</dbReference>
<keyword evidence="4" id="KW-0804">Transcription</keyword>
<proteinExistence type="inferred from homology"/>
<dbReference type="InterPro" id="IPR036390">
    <property type="entry name" value="WH_DNA-bd_sf"/>
</dbReference>
<evidence type="ECO:0000259" key="8">
    <source>
        <dbReference type="PROSITE" id="PS50931"/>
    </source>
</evidence>
<organism evidence="9 10">
    <name type="scientific">Rhizobium jaguaris</name>
    <dbReference type="NCBI Taxonomy" id="1312183"/>
    <lineage>
        <taxon>Bacteria</taxon>
        <taxon>Pseudomonadati</taxon>
        <taxon>Pseudomonadota</taxon>
        <taxon>Alphaproteobacteria</taxon>
        <taxon>Hyphomicrobiales</taxon>
        <taxon>Rhizobiaceae</taxon>
        <taxon>Rhizobium/Agrobacterium group</taxon>
        <taxon>Rhizobium</taxon>
    </lineage>
</organism>
<dbReference type="KEGG" id="rjg:CCGE525_03190"/>
<keyword evidence="2" id="KW-0805">Transcription regulation</keyword>
<gene>
    <name evidence="9" type="ORF">CCGE525_03190</name>
</gene>
<dbReference type="InterPro" id="IPR036388">
    <property type="entry name" value="WH-like_DNA-bd_sf"/>
</dbReference>
<evidence type="ECO:0000256" key="2">
    <source>
        <dbReference type="ARBA" id="ARBA00023015"/>
    </source>
</evidence>
<evidence type="ECO:0000256" key="3">
    <source>
        <dbReference type="ARBA" id="ARBA00023125"/>
    </source>
</evidence>
<evidence type="ECO:0000256" key="6">
    <source>
        <dbReference type="ARBA" id="ARBA00067332"/>
    </source>
</evidence>
<dbReference type="OrthoDB" id="9811588at2"/>
<accession>A0A387FZD0</accession>
<dbReference type="PROSITE" id="PS50931">
    <property type="entry name" value="HTH_LYSR"/>
    <property type="match status" value="1"/>
</dbReference>
<dbReference type="InterPro" id="IPR000847">
    <property type="entry name" value="LysR_HTH_N"/>
</dbReference>
<dbReference type="PANTHER" id="PTHR30346:SF30">
    <property type="entry name" value="SMALL NEUTRAL PROTEASE REGULATORY PROTEIN"/>
    <property type="match status" value="1"/>
</dbReference>
<evidence type="ECO:0000256" key="4">
    <source>
        <dbReference type="ARBA" id="ARBA00023163"/>
    </source>
</evidence>